<sequence length="279" mass="32532">MVKNIKRYKKELEKDKNKPPTKFQYIDFLPVTYTLPGDYNLFAEEFRKNPSAVWIMKPTDKARGIGIFIISKLSQIKKWSRDKLQWSYANCKDTYVVSRYIDNPLLIGSKKFDLRLYVLVTSWRPLVAYRHGQGFGRFCAVKYNRDIEELDNNFMHLTNVSIQKHGEDYNENNGGKWHFKNMLLYLNATRGKEATQKLSDEIDSILINSLRAVQSLMINDKHCFECYGYDIIIDENLRPWLIEVNASPSLSATTADDKAMKHCLINDIINLVVPDDFPE</sequence>
<dbReference type="GO" id="GO:0000226">
    <property type="term" value="P:microtubule cytoskeleton organization"/>
    <property type="evidence" value="ECO:0007669"/>
    <property type="project" value="TreeGrafter"/>
</dbReference>
<evidence type="ECO:0000313" key="12">
    <source>
        <dbReference type="Proteomes" id="UP000077115"/>
    </source>
</evidence>
<organism evidence="11 12">
    <name type="scientific">Batrachochytrium dendrobatidis (strain JEL423)</name>
    <dbReference type="NCBI Taxonomy" id="403673"/>
    <lineage>
        <taxon>Eukaryota</taxon>
        <taxon>Fungi</taxon>
        <taxon>Fungi incertae sedis</taxon>
        <taxon>Chytridiomycota</taxon>
        <taxon>Chytridiomycota incertae sedis</taxon>
        <taxon>Chytridiomycetes</taxon>
        <taxon>Rhizophydiales</taxon>
        <taxon>Rhizophydiales incertae sedis</taxon>
        <taxon>Batrachochytrium</taxon>
    </lineage>
</organism>
<dbReference type="GO" id="GO:0036064">
    <property type="term" value="C:ciliary basal body"/>
    <property type="evidence" value="ECO:0007669"/>
    <property type="project" value="TreeGrafter"/>
</dbReference>
<dbReference type="GO" id="GO:0005874">
    <property type="term" value="C:microtubule"/>
    <property type="evidence" value="ECO:0007669"/>
    <property type="project" value="UniProtKB-KW"/>
</dbReference>
<dbReference type="PANTHER" id="PTHR12241:SF31">
    <property type="entry name" value="POLYGLUTAMYLASE COMPLEX SUBUNIT TTLL1"/>
    <property type="match status" value="1"/>
</dbReference>
<dbReference type="Pfam" id="PF03133">
    <property type="entry name" value="TTL"/>
    <property type="match status" value="1"/>
</dbReference>
<dbReference type="VEuPathDB" id="FungiDB:BDEG_23511"/>
<dbReference type="Proteomes" id="UP000077115">
    <property type="component" value="Unassembled WGS sequence"/>
</dbReference>
<keyword evidence="5" id="KW-0493">Microtubule</keyword>
<comment type="subcellular location">
    <subcellularLocation>
        <location evidence="1">Cytoplasm</location>
        <location evidence="1">Cytoskeleton</location>
        <location evidence="1">Cilium basal body</location>
    </subcellularLocation>
</comment>
<keyword evidence="9" id="KW-0206">Cytoskeleton</keyword>
<dbReference type="GO" id="GO:0005524">
    <property type="term" value="F:ATP binding"/>
    <property type="evidence" value="ECO:0007669"/>
    <property type="project" value="UniProtKB-KW"/>
</dbReference>
<reference evidence="11 12" key="1">
    <citation type="submission" date="2006-10" db="EMBL/GenBank/DDBJ databases">
        <title>The Genome Sequence of Batrachochytrium dendrobatidis JEL423.</title>
        <authorList>
            <consortium name="The Broad Institute Genome Sequencing Platform"/>
            <person name="Birren B."/>
            <person name="Lander E."/>
            <person name="Galagan J."/>
            <person name="Cuomo C."/>
            <person name="Devon K."/>
            <person name="Jaffe D."/>
            <person name="Butler J."/>
            <person name="Alvarez P."/>
            <person name="Gnerre S."/>
            <person name="Grabherr M."/>
            <person name="Kleber M."/>
            <person name="Mauceli E."/>
            <person name="Brockman W."/>
            <person name="Young S."/>
            <person name="LaButti K."/>
            <person name="Sykes S."/>
            <person name="DeCaprio D."/>
            <person name="Crawford M."/>
            <person name="Koehrsen M."/>
            <person name="Engels R."/>
            <person name="Montgomery P."/>
            <person name="Pearson M."/>
            <person name="Howarth C."/>
            <person name="Larson L."/>
            <person name="White J."/>
            <person name="O'Leary S."/>
            <person name="Kodira C."/>
            <person name="Zeng Q."/>
            <person name="Yandava C."/>
            <person name="Alvarado L."/>
            <person name="Longcore J."/>
            <person name="James T."/>
        </authorList>
    </citation>
    <scope>NUCLEOTIDE SEQUENCE [LARGE SCALE GENOMIC DNA]</scope>
    <source>
        <strain evidence="11 12">JEL423</strain>
    </source>
</reference>
<keyword evidence="7" id="KW-0067">ATP-binding</keyword>
<dbReference type="InterPro" id="IPR004344">
    <property type="entry name" value="TTL/TTLL_fam"/>
</dbReference>
<dbReference type="AlphaFoldDB" id="A0A177WK21"/>
<keyword evidence="10" id="KW-0966">Cell projection</keyword>
<gene>
    <name evidence="11" type="ORF">BDEG_23511</name>
</gene>
<dbReference type="FunFam" id="3.30.470.20:FF:000033">
    <property type="entry name" value="Probable tubulin polyglutamylase TTLL1"/>
    <property type="match status" value="1"/>
</dbReference>
<dbReference type="OrthoDB" id="2127950at2759"/>
<evidence type="ECO:0000256" key="4">
    <source>
        <dbReference type="ARBA" id="ARBA00022598"/>
    </source>
</evidence>
<evidence type="ECO:0000256" key="7">
    <source>
        <dbReference type="ARBA" id="ARBA00022840"/>
    </source>
</evidence>
<evidence type="ECO:0000256" key="1">
    <source>
        <dbReference type="ARBA" id="ARBA00004120"/>
    </source>
</evidence>
<keyword evidence="6" id="KW-0547">Nucleotide-binding</keyword>
<accession>A0A177WK21</accession>
<dbReference type="Gene3D" id="3.30.470.20">
    <property type="entry name" value="ATP-grasp fold, B domain"/>
    <property type="match status" value="1"/>
</dbReference>
<dbReference type="STRING" id="403673.A0A177WK21"/>
<dbReference type="EMBL" id="DS022303">
    <property type="protein sequence ID" value="OAJ39681.1"/>
    <property type="molecule type" value="Genomic_DNA"/>
</dbReference>
<comment type="similarity">
    <text evidence="2">Belongs to the tubulin polyglutamylase family.</text>
</comment>
<dbReference type="eggNOG" id="KOG2157">
    <property type="taxonomic scope" value="Eukaryota"/>
</dbReference>
<evidence type="ECO:0000256" key="2">
    <source>
        <dbReference type="ARBA" id="ARBA00006118"/>
    </source>
</evidence>
<evidence type="ECO:0000256" key="8">
    <source>
        <dbReference type="ARBA" id="ARBA00023069"/>
    </source>
</evidence>
<name>A0A177WK21_BATDL</name>
<evidence type="ECO:0000313" key="11">
    <source>
        <dbReference type="EMBL" id="OAJ39681.1"/>
    </source>
</evidence>
<dbReference type="SUPFAM" id="SSF56059">
    <property type="entry name" value="Glutathione synthetase ATP-binding domain-like"/>
    <property type="match status" value="1"/>
</dbReference>
<dbReference type="PANTHER" id="PTHR12241">
    <property type="entry name" value="TUBULIN POLYGLUTAMYLASE"/>
    <property type="match status" value="1"/>
</dbReference>
<keyword evidence="8" id="KW-0969">Cilium</keyword>
<dbReference type="GO" id="GO:0015631">
    <property type="term" value="F:tubulin binding"/>
    <property type="evidence" value="ECO:0007669"/>
    <property type="project" value="TreeGrafter"/>
</dbReference>
<dbReference type="PROSITE" id="PS51221">
    <property type="entry name" value="TTL"/>
    <property type="match status" value="1"/>
</dbReference>
<keyword evidence="3" id="KW-0963">Cytoplasm</keyword>
<evidence type="ECO:0000256" key="10">
    <source>
        <dbReference type="ARBA" id="ARBA00023273"/>
    </source>
</evidence>
<evidence type="ECO:0000256" key="5">
    <source>
        <dbReference type="ARBA" id="ARBA00022701"/>
    </source>
</evidence>
<protein>
    <recommendedName>
        <fullName evidence="13">Tubulin-tyrosine ligase</fullName>
    </recommendedName>
</protein>
<keyword evidence="4" id="KW-0436">Ligase</keyword>
<reference evidence="11 12" key="2">
    <citation type="submission" date="2016-05" db="EMBL/GenBank/DDBJ databases">
        <title>Lineage-specific infection strategies underlie the spectrum of fungal disease in amphibians.</title>
        <authorList>
            <person name="Cuomo C.A."/>
            <person name="Farrer R.A."/>
            <person name="James T."/>
            <person name="Longcore J."/>
            <person name="Birren B."/>
        </authorList>
    </citation>
    <scope>NUCLEOTIDE SEQUENCE [LARGE SCALE GENOMIC DNA]</scope>
    <source>
        <strain evidence="11 12">JEL423</strain>
    </source>
</reference>
<dbReference type="GO" id="GO:0070740">
    <property type="term" value="F:tubulin-glutamic acid ligase activity"/>
    <property type="evidence" value="ECO:0007669"/>
    <property type="project" value="TreeGrafter"/>
</dbReference>
<evidence type="ECO:0000256" key="3">
    <source>
        <dbReference type="ARBA" id="ARBA00022490"/>
    </source>
</evidence>
<evidence type="ECO:0008006" key="13">
    <source>
        <dbReference type="Google" id="ProtNLM"/>
    </source>
</evidence>
<proteinExistence type="inferred from homology"/>
<evidence type="ECO:0000256" key="6">
    <source>
        <dbReference type="ARBA" id="ARBA00022741"/>
    </source>
</evidence>
<evidence type="ECO:0000256" key="9">
    <source>
        <dbReference type="ARBA" id="ARBA00023212"/>
    </source>
</evidence>